<organism evidence="2 3">
    <name type="scientific">Lentithecium fluviatile CBS 122367</name>
    <dbReference type="NCBI Taxonomy" id="1168545"/>
    <lineage>
        <taxon>Eukaryota</taxon>
        <taxon>Fungi</taxon>
        <taxon>Dikarya</taxon>
        <taxon>Ascomycota</taxon>
        <taxon>Pezizomycotina</taxon>
        <taxon>Dothideomycetes</taxon>
        <taxon>Pleosporomycetidae</taxon>
        <taxon>Pleosporales</taxon>
        <taxon>Massarineae</taxon>
        <taxon>Lentitheciaceae</taxon>
        <taxon>Lentithecium</taxon>
    </lineage>
</organism>
<feature type="compositionally biased region" description="Low complexity" evidence="1">
    <location>
        <begin position="113"/>
        <end position="137"/>
    </location>
</feature>
<feature type="compositionally biased region" description="Polar residues" evidence="1">
    <location>
        <begin position="235"/>
        <end position="249"/>
    </location>
</feature>
<feature type="compositionally biased region" description="Basic and acidic residues" evidence="1">
    <location>
        <begin position="283"/>
        <end position="292"/>
    </location>
</feature>
<feature type="compositionally biased region" description="Polar residues" evidence="1">
    <location>
        <begin position="47"/>
        <end position="57"/>
    </location>
</feature>
<feature type="region of interest" description="Disordered" evidence="1">
    <location>
        <begin position="42"/>
        <end position="414"/>
    </location>
</feature>
<protein>
    <submittedName>
        <fullName evidence="2">Uncharacterized protein</fullName>
    </submittedName>
</protein>
<evidence type="ECO:0000256" key="1">
    <source>
        <dbReference type="SAM" id="MobiDB-lite"/>
    </source>
</evidence>
<feature type="compositionally biased region" description="Pro residues" evidence="1">
    <location>
        <begin position="76"/>
        <end position="91"/>
    </location>
</feature>
<feature type="compositionally biased region" description="Polar residues" evidence="1">
    <location>
        <begin position="403"/>
        <end position="412"/>
    </location>
</feature>
<feature type="compositionally biased region" description="Polar residues" evidence="1">
    <location>
        <begin position="218"/>
        <end position="227"/>
    </location>
</feature>
<dbReference type="Proteomes" id="UP000799291">
    <property type="component" value="Unassembled WGS sequence"/>
</dbReference>
<evidence type="ECO:0000313" key="2">
    <source>
        <dbReference type="EMBL" id="KAF2677007.1"/>
    </source>
</evidence>
<feature type="compositionally biased region" description="Polar residues" evidence="1">
    <location>
        <begin position="372"/>
        <end position="395"/>
    </location>
</feature>
<feature type="compositionally biased region" description="Polar residues" evidence="1">
    <location>
        <begin position="95"/>
        <end position="107"/>
    </location>
</feature>
<dbReference type="EMBL" id="MU005627">
    <property type="protein sequence ID" value="KAF2677007.1"/>
    <property type="molecule type" value="Genomic_DNA"/>
</dbReference>
<proteinExistence type="predicted"/>
<feature type="compositionally biased region" description="Basic and acidic residues" evidence="1">
    <location>
        <begin position="60"/>
        <end position="70"/>
    </location>
</feature>
<name>A0A6G1IFJ8_9PLEO</name>
<reference evidence="2" key="1">
    <citation type="journal article" date="2020" name="Stud. Mycol.">
        <title>101 Dothideomycetes genomes: a test case for predicting lifestyles and emergence of pathogens.</title>
        <authorList>
            <person name="Haridas S."/>
            <person name="Albert R."/>
            <person name="Binder M."/>
            <person name="Bloem J."/>
            <person name="Labutti K."/>
            <person name="Salamov A."/>
            <person name="Andreopoulos B."/>
            <person name="Baker S."/>
            <person name="Barry K."/>
            <person name="Bills G."/>
            <person name="Bluhm B."/>
            <person name="Cannon C."/>
            <person name="Castanera R."/>
            <person name="Culley D."/>
            <person name="Daum C."/>
            <person name="Ezra D."/>
            <person name="Gonzalez J."/>
            <person name="Henrissat B."/>
            <person name="Kuo A."/>
            <person name="Liang C."/>
            <person name="Lipzen A."/>
            <person name="Lutzoni F."/>
            <person name="Magnuson J."/>
            <person name="Mondo S."/>
            <person name="Nolan M."/>
            <person name="Ohm R."/>
            <person name="Pangilinan J."/>
            <person name="Park H.-J."/>
            <person name="Ramirez L."/>
            <person name="Alfaro M."/>
            <person name="Sun H."/>
            <person name="Tritt A."/>
            <person name="Yoshinaga Y."/>
            <person name="Zwiers L.-H."/>
            <person name="Turgeon B."/>
            <person name="Goodwin S."/>
            <person name="Spatafora J."/>
            <person name="Crous P."/>
            <person name="Grigoriev I."/>
        </authorList>
    </citation>
    <scope>NUCLEOTIDE SEQUENCE</scope>
    <source>
        <strain evidence="2">CBS 122367</strain>
    </source>
</reference>
<sequence length="531" mass="58203">MFATFAGTNAAKANETAPTLNVIPHKPQLRYTLQPYRHSSLLLPAPSRQTTTHTPSGTRLHRETDEERRGQRTHPMPKPPPAHGPPKPPATATPQTHSMSYHITHSTPPRPRTFLTAGTTRSTTTSNVSTDNSATATQPTTFRMPFHSNPFTAKYDLGSTNPNPPPLHTHPSHPHRPGSKPLSRTNHHRTLPSNTTSHPTDTPCSTITPPIRYPPSNQPTRNTSSHSVPEKGSNGDPTTWASSQLGNNPPTKPTPHSRPSPRDNSSANDNSQNTHSNPPSHPPHYEHRDNAHTLRAPPSTDIRPHQTRHPRREPPAPSLLPAHSAATPPAAPLPPTTTTAAQHTHPDHTPGPCHPPLPYTHEAPPGAAPLQGHTSRNPPPDTQTAAVHSPTSNSTSRDHPVQLHNTPTTTSPLALPHSVSLTLRQNTITHSVLTRQAAYHRFDELLLEAIRYQRGVPRTPQPPPSSEPTRRHRTLLHSIEQQLRKHATRNNTPHGDEPTTSALRAHRAQTAPLAPRQHRLHYCRSADPFPL</sequence>
<feature type="compositionally biased region" description="Low complexity" evidence="1">
    <location>
        <begin position="319"/>
        <end position="328"/>
    </location>
</feature>
<keyword evidence="3" id="KW-1185">Reference proteome</keyword>
<accession>A0A6G1IFJ8</accession>
<feature type="compositionally biased region" description="Polar residues" evidence="1">
    <location>
        <begin position="191"/>
        <end position="208"/>
    </location>
</feature>
<evidence type="ECO:0000313" key="3">
    <source>
        <dbReference type="Proteomes" id="UP000799291"/>
    </source>
</evidence>
<dbReference type="AlphaFoldDB" id="A0A6G1IFJ8"/>
<gene>
    <name evidence="2" type="ORF">K458DRAFT_396436</name>
</gene>